<dbReference type="SUPFAM" id="SSF89562">
    <property type="entry name" value="RraA-like"/>
    <property type="match status" value="1"/>
</dbReference>
<dbReference type="GO" id="GO:0070772">
    <property type="term" value="C:PAS complex"/>
    <property type="evidence" value="ECO:0007669"/>
    <property type="project" value="InterPro"/>
</dbReference>
<evidence type="ECO:0000256" key="2">
    <source>
        <dbReference type="ARBA" id="ARBA00010225"/>
    </source>
</evidence>
<feature type="transmembrane region" description="Helical" evidence="11">
    <location>
        <begin position="1746"/>
        <end position="1767"/>
    </location>
</feature>
<dbReference type="InterPro" id="IPR027417">
    <property type="entry name" value="P-loop_NTPase"/>
</dbReference>
<keyword evidence="9" id="KW-0456">Lyase</keyword>
<evidence type="ECO:0000256" key="3">
    <source>
        <dbReference type="ARBA" id="ARBA00022737"/>
    </source>
</evidence>
<dbReference type="CDD" id="cd16841">
    <property type="entry name" value="RraA_family"/>
    <property type="match status" value="1"/>
</dbReference>
<dbReference type="EMBL" id="JAAPAO010000005">
    <property type="protein sequence ID" value="KAF4677959.1"/>
    <property type="molecule type" value="Genomic_DNA"/>
</dbReference>
<dbReference type="EC" id="4.1.1.112" evidence="9"/>
<evidence type="ECO:0000256" key="9">
    <source>
        <dbReference type="RuleBase" id="RU004338"/>
    </source>
</evidence>
<evidence type="ECO:0000313" key="15">
    <source>
        <dbReference type="Proteomes" id="UP000591131"/>
    </source>
</evidence>
<feature type="region of interest" description="Disordered" evidence="10">
    <location>
        <begin position="224"/>
        <end position="266"/>
    </location>
</feature>
<evidence type="ECO:0000313" key="14">
    <source>
        <dbReference type="EMBL" id="KAF4677959.1"/>
    </source>
</evidence>
<keyword evidence="6" id="KW-0238">DNA-binding</keyword>
<dbReference type="NCBIfam" id="NF006875">
    <property type="entry name" value="PRK09372.1"/>
    <property type="match status" value="1"/>
</dbReference>
<feature type="region of interest" description="Disordered" evidence="10">
    <location>
        <begin position="1996"/>
        <end position="2020"/>
    </location>
</feature>
<keyword evidence="11" id="KW-0812">Transmembrane</keyword>
<dbReference type="GO" id="GO:0051252">
    <property type="term" value="P:regulation of RNA metabolic process"/>
    <property type="evidence" value="ECO:0007669"/>
    <property type="project" value="InterPro"/>
</dbReference>
<dbReference type="Gene3D" id="3.50.30.40">
    <property type="entry name" value="Ribonuclease E inhibitor RraA/RraA-like"/>
    <property type="match status" value="1"/>
</dbReference>
<comment type="similarity">
    <text evidence="2">Belongs to the VAC14 family.</text>
</comment>
<dbReference type="InterPro" id="IPR036704">
    <property type="entry name" value="RraA/RraA-like_sf"/>
</dbReference>
<dbReference type="InterPro" id="IPR026825">
    <property type="entry name" value="Vac14"/>
</dbReference>
<dbReference type="PANTHER" id="PTHR16023">
    <property type="entry name" value="TAX1 BINDING PROTEIN-RELATED"/>
    <property type="match status" value="1"/>
</dbReference>
<dbReference type="InterPro" id="IPR036187">
    <property type="entry name" value="DNA_mismatch_repair_MutS_sf"/>
</dbReference>
<feature type="binding site" evidence="8">
    <location>
        <begin position="76"/>
        <end position="79"/>
    </location>
    <ligand>
        <name>substrate</name>
    </ligand>
</feature>
<feature type="region of interest" description="Disordered" evidence="10">
    <location>
        <begin position="572"/>
        <end position="618"/>
    </location>
</feature>
<dbReference type="NCBIfam" id="TIGR01935">
    <property type="entry name" value="NOT-MenG"/>
    <property type="match status" value="1"/>
</dbReference>
<feature type="binding site" evidence="8">
    <location>
        <position position="98"/>
    </location>
    <ligand>
        <name>substrate</name>
    </ligand>
</feature>
<evidence type="ECO:0000259" key="12">
    <source>
        <dbReference type="SMART" id="SM00533"/>
    </source>
</evidence>
<dbReference type="Proteomes" id="UP000591131">
    <property type="component" value="Unassembled WGS sequence"/>
</dbReference>
<comment type="subcellular location">
    <subcellularLocation>
        <location evidence="1">Endomembrane system</location>
    </subcellularLocation>
</comment>
<keyword evidence="15" id="KW-1185">Reference proteome</keyword>
<feature type="compositionally biased region" description="Acidic residues" evidence="10">
    <location>
        <begin position="225"/>
        <end position="236"/>
    </location>
</feature>
<dbReference type="Gene3D" id="1.10.1420.10">
    <property type="match status" value="1"/>
</dbReference>
<comment type="catalytic activity">
    <reaction evidence="9">
        <text>4-hydroxy-4-methyl-2-oxoglutarate = 2 pyruvate</text>
        <dbReference type="Rhea" id="RHEA:22748"/>
        <dbReference type="ChEBI" id="CHEBI:15361"/>
        <dbReference type="ChEBI" id="CHEBI:58276"/>
        <dbReference type="EC" id="4.1.3.17"/>
    </reaction>
</comment>
<dbReference type="GO" id="GO:0008428">
    <property type="term" value="F:ribonuclease inhibitor activity"/>
    <property type="evidence" value="ECO:0007669"/>
    <property type="project" value="InterPro"/>
</dbReference>
<accession>A0A7J6N224</accession>
<feature type="binding site" evidence="8">
    <location>
        <position position="99"/>
    </location>
    <ligand>
        <name>Mg(2+)</name>
        <dbReference type="ChEBI" id="CHEBI:18420"/>
    </ligand>
</feature>
<evidence type="ECO:0000256" key="8">
    <source>
        <dbReference type="PIRSR" id="PIRSR605493-1"/>
    </source>
</evidence>
<dbReference type="EC" id="4.1.3.17" evidence="9"/>
<dbReference type="SUPFAM" id="SSF52540">
    <property type="entry name" value="P-loop containing nucleoside triphosphate hydrolases"/>
    <property type="match status" value="1"/>
</dbReference>
<feature type="compositionally biased region" description="Low complexity" evidence="10">
    <location>
        <begin position="1996"/>
        <end position="2013"/>
    </location>
</feature>
<evidence type="ECO:0000259" key="13">
    <source>
        <dbReference type="SMART" id="SM00534"/>
    </source>
</evidence>
<comment type="catalytic activity">
    <reaction evidence="9">
        <text>oxaloacetate + H(+) = pyruvate + CO2</text>
        <dbReference type="Rhea" id="RHEA:15641"/>
        <dbReference type="ChEBI" id="CHEBI:15361"/>
        <dbReference type="ChEBI" id="CHEBI:15378"/>
        <dbReference type="ChEBI" id="CHEBI:16452"/>
        <dbReference type="ChEBI" id="CHEBI:16526"/>
        <dbReference type="EC" id="4.1.1.112"/>
    </reaction>
</comment>
<comment type="caution">
    <text evidence="14">The sequence shown here is derived from an EMBL/GenBank/DDBJ whole genome shotgun (WGS) entry which is preliminary data.</text>
</comment>
<feature type="transmembrane region" description="Helical" evidence="11">
    <location>
        <begin position="1773"/>
        <end position="1792"/>
    </location>
</feature>
<reference evidence="14 15" key="1">
    <citation type="submission" date="2020-04" db="EMBL/GenBank/DDBJ databases">
        <title>Perkinsus chesapeaki whole genome sequence.</title>
        <authorList>
            <person name="Bogema D.R."/>
        </authorList>
    </citation>
    <scope>NUCLEOTIDE SEQUENCE [LARGE SCALE GENOMIC DNA]</scope>
    <source>
        <strain evidence="14">ATCC PRA-425</strain>
    </source>
</reference>
<dbReference type="Gene3D" id="1.25.10.10">
    <property type="entry name" value="Leucine-rich Repeat Variant"/>
    <property type="match status" value="2"/>
</dbReference>
<dbReference type="CDD" id="cd06160">
    <property type="entry name" value="S2P-M50_like_2"/>
    <property type="match status" value="1"/>
</dbReference>
<dbReference type="Pfam" id="PF03737">
    <property type="entry name" value="RraA-like"/>
    <property type="match status" value="1"/>
</dbReference>
<keyword evidence="7 11" id="KW-0472">Membrane</keyword>
<dbReference type="InterPro" id="IPR021841">
    <property type="entry name" value="VAC14_Fig4p-bd"/>
</dbReference>
<dbReference type="GO" id="GO:0047443">
    <property type="term" value="F:4-hydroxy-4-methyl-2-oxoglutarate aldolase activity"/>
    <property type="evidence" value="ECO:0007669"/>
    <property type="project" value="UniProtKB-EC"/>
</dbReference>
<keyword evidence="8" id="KW-0460">Magnesium</keyword>
<dbReference type="InterPro" id="IPR007696">
    <property type="entry name" value="DNA_mismatch_repair_MutS_core"/>
</dbReference>
<dbReference type="GO" id="GO:0006661">
    <property type="term" value="P:phosphatidylinositol biosynthetic process"/>
    <property type="evidence" value="ECO:0007669"/>
    <property type="project" value="InterPro"/>
</dbReference>
<proteinExistence type="inferred from homology"/>
<dbReference type="GO" id="GO:0030983">
    <property type="term" value="F:mismatched DNA binding"/>
    <property type="evidence" value="ECO:0007669"/>
    <property type="project" value="InterPro"/>
</dbReference>
<feature type="region of interest" description="Disordered" evidence="10">
    <location>
        <begin position="367"/>
        <end position="457"/>
    </location>
</feature>
<evidence type="ECO:0000256" key="1">
    <source>
        <dbReference type="ARBA" id="ARBA00004308"/>
    </source>
</evidence>
<dbReference type="Pfam" id="PF11916">
    <property type="entry name" value="Vac14_Fig4_bd"/>
    <property type="match status" value="2"/>
</dbReference>
<dbReference type="InterPro" id="IPR010203">
    <property type="entry name" value="RraA"/>
</dbReference>
<dbReference type="SMART" id="SM00534">
    <property type="entry name" value="MUTSac"/>
    <property type="match status" value="1"/>
</dbReference>
<dbReference type="SUPFAM" id="SSF48334">
    <property type="entry name" value="DNA repair protein MutS, domain III"/>
    <property type="match status" value="2"/>
</dbReference>
<dbReference type="GO" id="GO:0010008">
    <property type="term" value="C:endosome membrane"/>
    <property type="evidence" value="ECO:0007669"/>
    <property type="project" value="TreeGrafter"/>
</dbReference>
<feature type="domain" description="DNA mismatch repair proteins mutS family" evidence="13">
    <location>
        <begin position="1368"/>
        <end position="1551"/>
    </location>
</feature>
<dbReference type="InterPro" id="IPR005493">
    <property type="entry name" value="RraA/RraA-like"/>
</dbReference>
<dbReference type="Gene3D" id="3.40.50.300">
    <property type="entry name" value="P-loop containing nucleotide triphosphate hydrolases"/>
    <property type="match status" value="2"/>
</dbReference>
<feature type="region of interest" description="Disordered" evidence="10">
    <location>
        <begin position="644"/>
        <end position="666"/>
    </location>
</feature>
<comment type="function">
    <text evidence="9">Catalyzes the aldol cleavage of 4-hydroxy-4-methyl-2-oxoglutarate (HMG) into 2 molecules of pyruvate. Also contains a secondary oxaloacetate (OAA) decarboxylase activity due to the common pyruvate enolate transition state formed following C-C bond cleavage in the retro-aldol and decarboxylation reactions.</text>
</comment>
<feature type="region of interest" description="Disordered" evidence="10">
    <location>
        <begin position="283"/>
        <end position="322"/>
    </location>
</feature>
<keyword evidence="5" id="KW-0067">ATP-binding</keyword>
<evidence type="ECO:0000256" key="4">
    <source>
        <dbReference type="ARBA" id="ARBA00022741"/>
    </source>
</evidence>
<comment type="subunit">
    <text evidence="9">Homotrimer.</text>
</comment>
<dbReference type="Pfam" id="PF12755">
    <property type="entry name" value="Vac14_Fab1_bd"/>
    <property type="match status" value="1"/>
</dbReference>
<dbReference type="InterPro" id="IPR016024">
    <property type="entry name" value="ARM-type_fold"/>
</dbReference>
<dbReference type="GO" id="GO:0006298">
    <property type="term" value="P:mismatch repair"/>
    <property type="evidence" value="ECO:0007669"/>
    <property type="project" value="InterPro"/>
</dbReference>
<feature type="transmembrane region" description="Helical" evidence="11">
    <location>
        <begin position="1865"/>
        <end position="1882"/>
    </location>
</feature>
<dbReference type="GO" id="GO:0008948">
    <property type="term" value="F:oxaloacetate decarboxylase activity"/>
    <property type="evidence" value="ECO:0007669"/>
    <property type="project" value="UniProtKB-EC"/>
</dbReference>
<name>A0A7J6N224_PERCH</name>
<feature type="region of interest" description="Disordered" evidence="10">
    <location>
        <begin position="2253"/>
        <end position="2287"/>
    </location>
</feature>
<evidence type="ECO:0000256" key="10">
    <source>
        <dbReference type="SAM" id="MobiDB-lite"/>
    </source>
</evidence>
<comment type="cofactor">
    <cofactor evidence="8">
        <name>Mg(2+)</name>
        <dbReference type="ChEBI" id="CHEBI:18420"/>
    </cofactor>
</comment>
<feature type="compositionally biased region" description="Gly residues" evidence="10">
    <location>
        <begin position="430"/>
        <end position="441"/>
    </location>
</feature>
<dbReference type="SUPFAM" id="SSF48371">
    <property type="entry name" value="ARM repeat"/>
    <property type="match status" value="1"/>
</dbReference>
<dbReference type="OrthoDB" id="447469at2759"/>
<dbReference type="Pfam" id="PF05192">
    <property type="entry name" value="MutS_III"/>
    <property type="match status" value="1"/>
</dbReference>
<evidence type="ECO:0000256" key="11">
    <source>
        <dbReference type="SAM" id="Phobius"/>
    </source>
</evidence>
<comment type="similarity">
    <text evidence="9">Belongs to the class II aldolase/RraA-like family.</text>
</comment>
<evidence type="ECO:0000256" key="6">
    <source>
        <dbReference type="ARBA" id="ARBA00023125"/>
    </source>
</evidence>
<feature type="compositionally biased region" description="Low complexity" evidence="10">
    <location>
        <begin position="572"/>
        <end position="591"/>
    </location>
</feature>
<feature type="region of interest" description="Disordered" evidence="10">
    <location>
        <begin position="1144"/>
        <end position="1168"/>
    </location>
</feature>
<organism evidence="14 15">
    <name type="scientific">Perkinsus chesapeaki</name>
    <name type="common">Clam parasite</name>
    <name type="synonym">Perkinsus andrewsi</name>
    <dbReference type="NCBI Taxonomy" id="330153"/>
    <lineage>
        <taxon>Eukaryota</taxon>
        <taxon>Sar</taxon>
        <taxon>Alveolata</taxon>
        <taxon>Perkinsozoa</taxon>
        <taxon>Perkinsea</taxon>
        <taxon>Perkinsida</taxon>
        <taxon>Perkinsidae</taxon>
        <taxon>Perkinsus</taxon>
    </lineage>
</organism>
<evidence type="ECO:0000256" key="7">
    <source>
        <dbReference type="ARBA" id="ARBA00023136"/>
    </source>
</evidence>
<sequence length="2992" mass="325271">MEWSTADICDWCGDNVEYVDPIFNSYGINKQFCGKIRTVKCHEDNSFVKKLLGTPSQGGEVLVIDGGGSNRRALVGDLIAASAVKNGWAGIVVFGYIRDSAAINGMNIGVKALGTHPRKTDKRDIGDIDVPVKFGGVVFTPGDWLYSDDDGIIVSHNDIRNRSKTTPPPQLDGVVAKDGVVCNKDGNSADDVMPNEEGIMTRRRSAALAAAAAAAAATASAVTVVEEDGEGEEGNDDNAIIPSVKDTQNNDERQHQQQPCSSSSSSSAAAAVAVAAALLHQRTTSDKHEEATAKSLVLDPSPPATVLPASAQPFLADMPVDKPSASEIRRNLTPREARQLAELQYHEQLRAYQRWVAAIAEAMRERAAAAAAEHDEEEEGGDKGEEGEEQEHEKRSIEDNDDDDHDGISSSPARKIQRTDDSNDDEMIQTGGGGIVDGQGGNTIHRPSSSASPSPKITTEEYPLIASTRPGQYVCFNHYTGNIRIHNPHYDQQRREVERSQSSRVAAAAPAVSEGVYCDGLGGGSRGYTKEVEVPDGDIKSIVYESGGLRHEYNGSVMSSTTQTPESIISTPMSYTSSTTTIPPPAAAAATVQRNSEGEEEAVHHGSSVNDVDDDDEDDDARRYNLKLIDDAISVCGQPSYHLPMAPSSTNTRNQRRQGGYTNDSNTNISNIRSNVYLSVCMDATKLGLALLNVGNRSGGNNNNNTMLIEATEVDDALGSTLRGVVEGYVTNNNGTSAYDDALKCLILHPKKSPIVLRNLITGIHQQQQTPPYPPIMDDTAADSQALLPQQQQQLGIIERPSTQYDYPSCVQRVIDMMSRFNNNNNKPPLSLPITGGHAQLWRALSGLLSFLDEAGLINRYRPTGVVTRSLQGMLQVDSITLRTLGITSAGRSTTIVAGHNHRIMTPSIARLLERYISSPPGRLLLHRWLALPHCDIKLIELRLRDQEIIIDSLSPELIMEIGKHLKKHRDLSRILSRVVQGFNLDSTSRVATWLQLLRSCRAASEVIRAIEMLPSDSAIKSDVRCISMLLECRTPLLQIQNLIDGSFDMDAWSATAAATTGQQQQKLSQLSVKTGVIPQLDELRSQYDKLEDILTRMGAAESKALEDMLINNIDDASDNSILVNSMKPISTLNGSVPSNGPWYDTLSTSNRGNPAPRRSTGSSCASRSLVSNRPIRIQLQYFPQMGFVASLPSADVEEVLVPILSSKDTTAPVEHTDGDSGWERCIDIITKHLEGWQFKFRTTDTAYFKSPITCRLDNYLGNIEAKMRDIEYEYLYRLADRLEAIGSHPLAIASTALAELDCLTGLARASRENGWCKPVLIPCDSDDDDIVMELKGSWHPLMVDDTTNVDNRGHLVVSNDILITSDCKTHILTGPNYSGKSVLLKQIGITAVSVALSNCTSSTLILLDEFGKGTSPVDEVSLLAGIIKYTTIDLSTASSPTLILTSHYGAELFSWGLVENGAHTHDSTHSVVEGIQGHPTKRSRKLTVGRAVPSRLAVVPPKADSGDSSVLSFLYKLERGKVSQSSYPIQCAIASGVCPSVTNRALEIFNTLSRQFSSSSRPFNTPSRFLNKQAPKSSYLDLRRSTALEPYLSMSSNLLFNKVGNDKGVPANQQIRLYRSSSSSHNNNMQPRPPSSGNWWSKVIGVSAAGYAVMKLKGLKILIPVLKFSKAGPLLSMCISTLAYGAVFGWQFGIGMVGLIFIHELGHALMMKNLGVPAGPMVFIPFMGASVEMRKHPSNAYQEALIALAGPILGSLGVLPIAAYGAATGSQLAFALTHFGYMINLFNLLPVGQLDGGRVAGSLNNWFLPAGLAICGSMIYFTPYCSPIMYLVFLGGAYSTYQRFFGTGDMPPYYYNMTNAQKACISAGYFGLIAALMYGMYENDKRRKSPKQLQRELGINLGGGSWGQSLINNGETTVGGSDVYGSARDLWADDHDRWGTHHHHHHHHGWHSTSTSTVTTETYDPITVGDVLGPLHPSSDQQQEEGVVAAVPTSPVVGASSSEGSAGPLSASRPGTAGSSVNSFSPLADHYHFAQLDIASILGQSTSRLLSDRSYEKRSMAAHEIESRVRQALQQRDYYGQDQTATANIVSVITVLTSSNFTKSPYPNSRKGGLLGLASVAIALENKNLDPFLDSLISPVLYLFDDEDSRCRYYACEAMFNISKVARGLLLKGRRMCLALDGVCRLVADVDQEVKSGAQYLDRLLKDIVSDVANKPFILREIKPYEPGTEVSASPASESSWPASLTGYIPSPPPPISLAEGMSPTTSTSGDAYPYRSTDNDSIDATPINIITTPETPSLPSEPQGQRLMHLQQQATTTASSSSQGAGVGLFDLGAFIGRISAHLRVANPFIKQLAMSWISVLHSLPTTRDLLLLHLPLFLGTLFSLQRDPSRGDLRHTADQVLGEFLDDLTSSAAALASNDDDNNNNTTIGPTKLRLIVAKSISIVVSNCSSSPSTESLTRLTAMNWLYTILSSPGLLLPNMPTDEAVLDMPEECDSPRVTMDANAASNLRTLLPTLLEGILGCVDAKEAEVSRKAVEAHTLLLSAVEAIGGRGGGGGRPLNVTSPKGDETADYSTSCLSGDDVNDDRVISVVCHYLSGPLDQTVTRACCLQWVSLLLEQSPQELLRDAQCSIDDQHELHQSEGDKRQHRPSLLDSVFATLQHPSSEVCIAALQVLSRIASLPDDDEYFPIVCTRLLELLRTNRKSITPSDDDMDEDTGLPSTAANSDEAGNAHQQKLQSLALRYRLIIRHLCCYVDVERFYRHIAQRLQDDEDAEFRSMAVYLFNWILLTAPETNTLREALYDDASTPLTLAFKWQQLMDLAAGPSSDSNGSNDEDMPLFVRILLPWMSNPASALSLCLWVGRYALACKFVGIIAEDQVSIGAVPWSVRKGRITRTSSSHPDVADDGAESLLQLDQLVHLLESPVFTKLRLELLPNSYLLDVKPEKEKRQCLLDCLVGLVMLVPQNTRAFQLLKERLDIVHKAFALCHHI</sequence>
<keyword evidence="3" id="KW-0677">Repeat</keyword>
<dbReference type="PANTHER" id="PTHR16023:SF0">
    <property type="entry name" value="PROTEIN VAC14 HOMOLOG"/>
    <property type="match status" value="1"/>
</dbReference>
<dbReference type="InterPro" id="IPR000432">
    <property type="entry name" value="DNA_mismatch_repair_MutS_C"/>
</dbReference>
<keyword evidence="8 9" id="KW-0479">Metal-binding</keyword>
<dbReference type="SMART" id="SM00533">
    <property type="entry name" value="MUTSd"/>
    <property type="match status" value="1"/>
</dbReference>
<dbReference type="InterPro" id="IPR011989">
    <property type="entry name" value="ARM-like"/>
</dbReference>
<feature type="compositionally biased region" description="Basic and acidic residues" evidence="10">
    <location>
        <begin position="283"/>
        <end position="292"/>
    </location>
</feature>
<keyword evidence="11" id="KW-1133">Transmembrane helix</keyword>
<feature type="transmembrane region" description="Helical" evidence="11">
    <location>
        <begin position="1675"/>
        <end position="1703"/>
    </location>
</feature>
<keyword evidence="4" id="KW-0547">Nucleotide-binding</keyword>
<protein>
    <recommendedName>
        <fullName evidence="9">4-hydroxy-4-methyl-2-oxoglutarate aldolase</fullName>
        <shortName evidence="9">HMG aldolase</shortName>
        <ecNumber evidence="9">4.1.1.112</ecNumber>
        <ecNumber evidence="9">4.1.3.17</ecNumber>
    </recommendedName>
    <alternativeName>
        <fullName evidence="9">Oxaloacetate decarboxylase</fullName>
    </alternativeName>
</protein>
<feature type="transmembrane region" description="Helical" evidence="11">
    <location>
        <begin position="1715"/>
        <end position="1734"/>
    </location>
</feature>
<dbReference type="GO" id="GO:0005524">
    <property type="term" value="F:ATP binding"/>
    <property type="evidence" value="ECO:0007669"/>
    <property type="project" value="UniProtKB-KW"/>
</dbReference>
<comment type="cofactor">
    <cofactor evidence="9">
        <name>a divalent metal cation</name>
        <dbReference type="ChEBI" id="CHEBI:60240"/>
    </cofactor>
</comment>
<feature type="compositionally biased region" description="Polar residues" evidence="10">
    <location>
        <begin position="445"/>
        <end position="457"/>
    </location>
</feature>
<gene>
    <name evidence="14" type="primary">VAC14</name>
    <name evidence="14" type="ORF">FOL47_008063</name>
</gene>
<evidence type="ECO:0000256" key="5">
    <source>
        <dbReference type="ARBA" id="ARBA00022840"/>
    </source>
</evidence>
<feature type="region of interest" description="Disordered" evidence="10">
    <location>
        <begin position="2708"/>
        <end position="2733"/>
    </location>
</feature>
<feature type="compositionally biased region" description="Acidic residues" evidence="10">
    <location>
        <begin position="374"/>
        <end position="390"/>
    </location>
</feature>
<feature type="domain" description="DNA mismatch repair protein MutS core" evidence="12">
    <location>
        <begin position="906"/>
        <end position="1346"/>
    </location>
</feature>
<dbReference type="GO" id="GO:0046872">
    <property type="term" value="F:metal ion binding"/>
    <property type="evidence" value="ECO:0007669"/>
    <property type="project" value="UniProtKB-KW"/>
</dbReference>